<feature type="compositionally biased region" description="Basic and acidic residues" evidence="2">
    <location>
        <begin position="101"/>
        <end position="118"/>
    </location>
</feature>
<evidence type="ECO:0000256" key="3">
    <source>
        <dbReference type="SAM" id="Phobius"/>
    </source>
</evidence>
<dbReference type="RefSeq" id="WP_370442469.1">
    <property type="nucleotide sequence ID" value="NZ_JBGFTU010000019.1"/>
</dbReference>
<dbReference type="EMBL" id="JBGFTU010000019">
    <property type="protein sequence ID" value="MEZ0166247.1"/>
    <property type="molecule type" value="Genomic_DNA"/>
</dbReference>
<keyword evidence="3" id="KW-0472">Membrane</keyword>
<organism evidence="4 5">
    <name type="scientific">Kineococcus halophytocola</name>
    <dbReference type="NCBI Taxonomy" id="3234027"/>
    <lineage>
        <taxon>Bacteria</taxon>
        <taxon>Bacillati</taxon>
        <taxon>Actinomycetota</taxon>
        <taxon>Actinomycetes</taxon>
        <taxon>Kineosporiales</taxon>
        <taxon>Kineosporiaceae</taxon>
        <taxon>Kineococcus</taxon>
    </lineage>
</organism>
<feature type="region of interest" description="Disordered" evidence="2">
    <location>
        <begin position="99"/>
        <end position="118"/>
    </location>
</feature>
<comment type="similarity">
    <text evidence="1">Belongs to the CPA3 antiporters (TC 2.A.63) subunit G family.</text>
</comment>
<dbReference type="Pfam" id="PF03334">
    <property type="entry name" value="PhaG_MnhG_YufB"/>
    <property type="match status" value="1"/>
</dbReference>
<feature type="transmembrane region" description="Helical" evidence="3">
    <location>
        <begin position="48"/>
        <end position="74"/>
    </location>
</feature>
<dbReference type="PANTHER" id="PTHR34703:SF1">
    <property type="entry name" value="ANTIPORTER SUBUNIT MNHG2-RELATED"/>
    <property type="match status" value="1"/>
</dbReference>
<comment type="caution">
    <text evidence="4">The sequence shown here is derived from an EMBL/GenBank/DDBJ whole genome shotgun (WGS) entry which is preliminary data.</text>
</comment>
<dbReference type="InterPro" id="IPR005133">
    <property type="entry name" value="PhaG_MnhG_YufB"/>
</dbReference>
<protein>
    <submittedName>
        <fullName evidence="4">Monovalent cation/H(+) antiporter subunit G</fullName>
    </submittedName>
</protein>
<dbReference type="PANTHER" id="PTHR34703">
    <property type="entry name" value="ANTIPORTER SUBUNIT MNHG2-RELATED"/>
    <property type="match status" value="1"/>
</dbReference>
<evidence type="ECO:0000313" key="4">
    <source>
        <dbReference type="EMBL" id="MEZ0166247.1"/>
    </source>
</evidence>
<evidence type="ECO:0000313" key="5">
    <source>
        <dbReference type="Proteomes" id="UP001565927"/>
    </source>
</evidence>
<keyword evidence="3" id="KW-1133">Transmembrane helix</keyword>
<evidence type="ECO:0000256" key="1">
    <source>
        <dbReference type="ARBA" id="ARBA00008404"/>
    </source>
</evidence>
<keyword evidence="5" id="KW-1185">Reference proteome</keyword>
<name>A0ABV4H3T1_9ACTN</name>
<evidence type="ECO:0000256" key="2">
    <source>
        <dbReference type="SAM" id="MobiDB-lite"/>
    </source>
</evidence>
<sequence length="118" mass="12041">MSDVLDVVAGVLVVAGAAFAVTAGVGLLRFGDLWLRIHAGSKPQVLGLLLVLLGTALHLRSVAASAALLLVAVFQVLTTPVSAHVLARAGHRSGAVPRAGLRRDDLAAHEAGDREDGP</sequence>
<reference evidence="4 5" key="1">
    <citation type="submission" date="2024-07" db="EMBL/GenBank/DDBJ databases">
        <authorList>
            <person name="Thanompreechachai J."/>
            <person name="Duangmal K."/>
        </authorList>
    </citation>
    <scope>NUCLEOTIDE SEQUENCE [LARGE SCALE GENOMIC DNA]</scope>
    <source>
        <strain evidence="4 5">LSe6-4</strain>
    </source>
</reference>
<proteinExistence type="inferred from homology"/>
<dbReference type="NCBIfam" id="TIGR01300">
    <property type="entry name" value="CPA3_mnhG_phaG"/>
    <property type="match status" value="1"/>
</dbReference>
<accession>A0ABV4H3T1</accession>
<dbReference type="NCBIfam" id="NF009314">
    <property type="entry name" value="PRK12674.1-2"/>
    <property type="match status" value="1"/>
</dbReference>
<keyword evidence="3" id="KW-0812">Transmembrane</keyword>
<feature type="transmembrane region" description="Helical" evidence="3">
    <location>
        <begin position="7"/>
        <end position="28"/>
    </location>
</feature>
<gene>
    <name evidence="4" type="primary">mnhG</name>
    <name evidence="4" type="ORF">AB2L27_15915</name>
</gene>
<dbReference type="Proteomes" id="UP001565927">
    <property type="component" value="Unassembled WGS sequence"/>
</dbReference>